<proteinExistence type="predicted"/>
<protein>
    <submittedName>
        <fullName evidence="2">Uncharacterized protein</fullName>
    </submittedName>
</protein>
<evidence type="ECO:0000256" key="1">
    <source>
        <dbReference type="SAM" id="MobiDB-lite"/>
    </source>
</evidence>
<accession>A0ABT3MP55</accession>
<organism evidence="2 3">
    <name type="scientific">Endozoicomonas gorgoniicola</name>
    <dbReference type="NCBI Taxonomy" id="1234144"/>
    <lineage>
        <taxon>Bacteria</taxon>
        <taxon>Pseudomonadati</taxon>
        <taxon>Pseudomonadota</taxon>
        <taxon>Gammaproteobacteria</taxon>
        <taxon>Oceanospirillales</taxon>
        <taxon>Endozoicomonadaceae</taxon>
        <taxon>Endozoicomonas</taxon>
    </lineage>
</organism>
<gene>
    <name evidence="2" type="ORF">NX722_00425</name>
</gene>
<feature type="region of interest" description="Disordered" evidence="1">
    <location>
        <begin position="872"/>
        <end position="919"/>
    </location>
</feature>
<evidence type="ECO:0000313" key="3">
    <source>
        <dbReference type="Proteomes" id="UP001209854"/>
    </source>
</evidence>
<feature type="compositionally biased region" description="Basic and acidic residues" evidence="1">
    <location>
        <begin position="22"/>
        <end position="31"/>
    </location>
</feature>
<feature type="compositionally biased region" description="Basic residues" evidence="1">
    <location>
        <begin position="891"/>
        <end position="904"/>
    </location>
</feature>
<dbReference type="RefSeq" id="WP_262566219.1">
    <property type="nucleotide sequence ID" value="NZ_JAPFCC010000001.1"/>
</dbReference>
<feature type="compositionally biased region" description="Basic and acidic residues" evidence="1">
    <location>
        <begin position="461"/>
        <end position="478"/>
    </location>
</feature>
<dbReference type="Proteomes" id="UP001209854">
    <property type="component" value="Unassembled WGS sequence"/>
</dbReference>
<dbReference type="EMBL" id="JAPFCC010000001">
    <property type="protein sequence ID" value="MCW7551147.1"/>
    <property type="molecule type" value="Genomic_DNA"/>
</dbReference>
<feature type="region of interest" description="Disordered" evidence="1">
    <location>
        <begin position="1"/>
        <end position="51"/>
    </location>
</feature>
<comment type="caution">
    <text evidence="2">The sequence shown here is derived from an EMBL/GenBank/DDBJ whole genome shotgun (WGS) entry which is preliminary data.</text>
</comment>
<feature type="region of interest" description="Disordered" evidence="1">
    <location>
        <begin position="461"/>
        <end position="516"/>
    </location>
</feature>
<feature type="region of interest" description="Disordered" evidence="1">
    <location>
        <begin position="771"/>
        <end position="832"/>
    </location>
</feature>
<feature type="compositionally biased region" description="Polar residues" evidence="1">
    <location>
        <begin position="9"/>
        <end position="20"/>
    </location>
</feature>
<keyword evidence="3" id="KW-1185">Reference proteome</keyword>
<evidence type="ECO:0000313" key="2">
    <source>
        <dbReference type="EMBL" id="MCW7551147.1"/>
    </source>
</evidence>
<feature type="compositionally biased region" description="Low complexity" evidence="1">
    <location>
        <begin position="796"/>
        <end position="812"/>
    </location>
</feature>
<name>A0ABT3MP55_9GAMM</name>
<sequence length="1059" mass="117909">MDAPGNPKPVTQTDLPSAENQKPADEPEKAKKASHAGRTISKHDGQTTSSSIVDEARALAGPDKAKRQQVVSSRKTHAEIQKIGDELDASNQAIRDFIKANKLLEVSNIQYDPVTGFSRETQRKSVLMSQLKDLIDQHTRLLNQIYSVISPSSHQLKMMGKAVRSAVGKKRRSPEDKALLEAVTSIPGIDGNKAKYWKERGFIRSYSVFCMERFQAVCTLYPSLQRVGDPETYIARVEEFIAHSLEWMQVLVEVMQCDIAEGKNVELQENIKAFDNAAVAISAMIQDSEKFYVAYDKLDQLRHLLAENGHYLDHWLETLGDFSQKPHDSPKYLNAIVAAIVMDKPEVALNILEKFSQRVNSGDFPASDCFRVCLGLISSTTWLYDRPEPLGEHKNRVRGAEKIVREFGNLVRHVDENKLLSDEQRASLLQLFAVIDDLCCSEVRNLEALEQRVLDRGAELVREEDAQKQKVQSKLERRERRRQKRLAEQQATKKETPSDEPINEPDRPSDDSEVQLHPSLKKALDAFSQNEPNRVIKSAFHEVVKDKSASAFDKAQAHYGYADVLSARLSPRLETLNAFVDATYDYEQELLADRLPPSDNEFRFNKVLSELKGQVEGINWAVLEMAQSIKSALDIFYELGDEKAEFLEQLLELHDQAEDLIAKTEKVTECCRRLPDIYQLRGRVLSRYLKARTERQANPEQVKKRGEKKKLIEDSIREIKDFSSKLDGSIRFIKSVLDRNKVESAVTNYQQQSDNVQVTADSATASAIATASTSATPLSPSETTSFEQNQPAEPIASTSVASTSVASPVEAVGGASGSTGVETGGAESQPAPSFVFPVRRFMPEDIFSSLEKSIEDTGLSWQMGKSGLVVSDNADSASGATARPEPDQPAKGRRKGKGKKRKVAASKPTEPKAELPAATGSLMQLRVRDYLKSVVTHGKSPDGKPLPDGFDLEGVKARIEAGTFLSTPDVLEDFAILADALGTPVRLIFRTANVFNCMPGLGKPVKVAMNEYPDTPHMSLEYFASEKNRRWFTSLSHLFDYVAEDTAGKLEQKNNKPSH</sequence>
<feature type="compositionally biased region" description="Basic and acidic residues" evidence="1">
    <location>
        <begin position="485"/>
        <end position="497"/>
    </location>
</feature>
<feature type="compositionally biased region" description="Low complexity" evidence="1">
    <location>
        <begin position="771"/>
        <end position="785"/>
    </location>
</feature>
<reference evidence="2 3" key="1">
    <citation type="submission" date="2022-10" db="EMBL/GenBank/DDBJ databases">
        <title>High-quality genome sequences of two octocoral-associated bacteria, Endozoicomonas euniceicola EF212 and Endozoicomonas gorgoniicola PS125.</title>
        <authorList>
            <person name="Chiou Y.-J."/>
            <person name="Chen Y.-H."/>
        </authorList>
    </citation>
    <scope>NUCLEOTIDE SEQUENCE [LARGE SCALE GENOMIC DNA]</scope>
    <source>
        <strain evidence="2 3">PS125</strain>
    </source>
</reference>